<keyword evidence="7" id="KW-1185">Reference proteome</keyword>
<dbReference type="SUPFAM" id="SSF48264">
    <property type="entry name" value="Cytochrome P450"/>
    <property type="match status" value="1"/>
</dbReference>
<dbReference type="InterPro" id="IPR001128">
    <property type="entry name" value="Cyt_P450"/>
</dbReference>
<keyword evidence="5" id="KW-0408">Iron</keyword>
<dbReference type="PANTHER" id="PTHR24302:SF15">
    <property type="entry name" value="FATTY-ACID PEROXYGENASE"/>
    <property type="match status" value="1"/>
</dbReference>
<evidence type="ECO:0000256" key="2">
    <source>
        <dbReference type="ARBA" id="ARBA00022617"/>
    </source>
</evidence>
<evidence type="ECO:0000256" key="4">
    <source>
        <dbReference type="ARBA" id="ARBA00023002"/>
    </source>
</evidence>
<gene>
    <name evidence="6" type="ORF">GSOID_T00004794001</name>
</gene>
<dbReference type="GO" id="GO:0008395">
    <property type="term" value="F:steroid hydroxylase activity"/>
    <property type="evidence" value="ECO:0007669"/>
    <property type="project" value="TreeGrafter"/>
</dbReference>
<accession>E4XUT1</accession>
<proteinExistence type="inferred from homology"/>
<dbReference type="InterPro" id="IPR036396">
    <property type="entry name" value="Cyt_P450_sf"/>
</dbReference>
<keyword evidence="2" id="KW-0349">Heme</keyword>
<protein>
    <submittedName>
        <fullName evidence="6">Uncharacterized protein</fullName>
    </submittedName>
</protein>
<evidence type="ECO:0000256" key="1">
    <source>
        <dbReference type="ARBA" id="ARBA00010617"/>
    </source>
</evidence>
<sequence>MDRVWDLLTEVKGRFPKNILEVQIPEKFKNPPLWLKVSLGTGALSYAYIRYSWTAMNDWGIPVLSPYLMTFGSSGHYARANGIVELADEELRKKNRKTIGFYRLLSPVVFTIDLDVFTPIFTTHFGSFTNRQPDIGSFGIGKELSKSMDVITDAKRWRRIQQSVSPSFSNVQLEKMMSVSKERLDVLVKQIAALKGESINARSVTGKYTMDGFLSAALGFEMQLDSLRDFEKQQEVIYMNDILNPGPQMVYRLL</sequence>
<dbReference type="PANTHER" id="PTHR24302">
    <property type="entry name" value="CYTOCHROME P450 FAMILY 3"/>
    <property type="match status" value="1"/>
</dbReference>
<evidence type="ECO:0000256" key="5">
    <source>
        <dbReference type="ARBA" id="ARBA00023004"/>
    </source>
</evidence>
<dbReference type="GO" id="GO:0016705">
    <property type="term" value="F:oxidoreductase activity, acting on paired donors, with incorporation or reduction of molecular oxygen"/>
    <property type="evidence" value="ECO:0007669"/>
    <property type="project" value="InterPro"/>
</dbReference>
<organism evidence="6">
    <name type="scientific">Oikopleura dioica</name>
    <name type="common">Tunicate</name>
    <dbReference type="NCBI Taxonomy" id="34765"/>
    <lineage>
        <taxon>Eukaryota</taxon>
        <taxon>Metazoa</taxon>
        <taxon>Chordata</taxon>
        <taxon>Tunicata</taxon>
        <taxon>Appendicularia</taxon>
        <taxon>Copelata</taxon>
        <taxon>Oikopleuridae</taxon>
        <taxon>Oikopleura</taxon>
    </lineage>
</organism>
<dbReference type="EMBL" id="FN653191">
    <property type="protein sequence ID" value="CBY13478.1"/>
    <property type="molecule type" value="Genomic_DNA"/>
</dbReference>
<dbReference type="GO" id="GO:0020037">
    <property type="term" value="F:heme binding"/>
    <property type="evidence" value="ECO:0007669"/>
    <property type="project" value="InterPro"/>
</dbReference>
<comment type="similarity">
    <text evidence="1">Belongs to the cytochrome P450 family.</text>
</comment>
<keyword evidence="4" id="KW-0560">Oxidoreductase</keyword>
<evidence type="ECO:0000256" key="3">
    <source>
        <dbReference type="ARBA" id="ARBA00022723"/>
    </source>
</evidence>
<evidence type="ECO:0000313" key="7">
    <source>
        <dbReference type="Proteomes" id="UP000001307"/>
    </source>
</evidence>
<dbReference type="GO" id="GO:0005506">
    <property type="term" value="F:iron ion binding"/>
    <property type="evidence" value="ECO:0007669"/>
    <property type="project" value="InterPro"/>
</dbReference>
<evidence type="ECO:0000313" key="6">
    <source>
        <dbReference type="EMBL" id="CBY13478.1"/>
    </source>
</evidence>
<dbReference type="OrthoDB" id="1470350at2759"/>
<dbReference type="InterPro" id="IPR050705">
    <property type="entry name" value="Cytochrome_P450_3A"/>
</dbReference>
<dbReference type="Gene3D" id="1.10.630.10">
    <property type="entry name" value="Cytochrome P450"/>
    <property type="match status" value="1"/>
</dbReference>
<reference evidence="6" key="1">
    <citation type="journal article" date="2010" name="Science">
        <title>Plasticity of animal genome architecture unmasked by rapid evolution of a pelagic tunicate.</title>
        <authorList>
            <person name="Denoeud F."/>
            <person name="Henriet S."/>
            <person name="Mungpakdee S."/>
            <person name="Aury J.M."/>
            <person name="Da Silva C."/>
            <person name="Brinkmann H."/>
            <person name="Mikhaleva J."/>
            <person name="Olsen L.C."/>
            <person name="Jubin C."/>
            <person name="Canestro C."/>
            <person name="Bouquet J.M."/>
            <person name="Danks G."/>
            <person name="Poulain J."/>
            <person name="Campsteijn C."/>
            <person name="Adamski M."/>
            <person name="Cross I."/>
            <person name="Yadetie F."/>
            <person name="Muffato M."/>
            <person name="Louis A."/>
            <person name="Butcher S."/>
            <person name="Tsagkogeorga G."/>
            <person name="Konrad A."/>
            <person name="Singh S."/>
            <person name="Jensen M.F."/>
            <person name="Cong E.H."/>
            <person name="Eikeseth-Otteraa H."/>
            <person name="Noel B."/>
            <person name="Anthouard V."/>
            <person name="Porcel B.M."/>
            <person name="Kachouri-Lafond R."/>
            <person name="Nishino A."/>
            <person name="Ugolini M."/>
            <person name="Chourrout P."/>
            <person name="Nishida H."/>
            <person name="Aasland R."/>
            <person name="Huzurbazar S."/>
            <person name="Westhof E."/>
            <person name="Delsuc F."/>
            <person name="Lehrach H."/>
            <person name="Reinhardt R."/>
            <person name="Weissenbach J."/>
            <person name="Roy S.W."/>
            <person name="Artiguenave F."/>
            <person name="Postlethwait J.H."/>
            <person name="Manak J.R."/>
            <person name="Thompson E.M."/>
            <person name="Jaillon O."/>
            <person name="Du Pasquier L."/>
            <person name="Boudinot P."/>
            <person name="Liberles D.A."/>
            <person name="Volff J.N."/>
            <person name="Philippe H."/>
            <person name="Lenhard B."/>
            <person name="Roest Crollius H."/>
            <person name="Wincker P."/>
            <person name="Chourrout D."/>
        </authorList>
    </citation>
    <scope>NUCLEOTIDE SEQUENCE [LARGE SCALE GENOMIC DNA]</scope>
</reference>
<name>E4XUT1_OIKDI</name>
<dbReference type="AlphaFoldDB" id="E4XUT1"/>
<keyword evidence="3" id="KW-0479">Metal-binding</keyword>
<dbReference type="Pfam" id="PF00067">
    <property type="entry name" value="p450"/>
    <property type="match status" value="1"/>
</dbReference>
<dbReference type="Proteomes" id="UP000001307">
    <property type="component" value="Unassembled WGS sequence"/>
</dbReference>
<dbReference type="InParanoid" id="E4XUT1"/>